<feature type="chain" id="PRO_5042087272" evidence="1">
    <location>
        <begin position="18"/>
        <end position="177"/>
    </location>
</feature>
<keyword evidence="3" id="KW-1185">Reference proteome</keyword>
<protein>
    <submittedName>
        <fullName evidence="2">Uncharacterized protein</fullName>
    </submittedName>
</protein>
<keyword evidence="1" id="KW-0732">Signal</keyword>
<organism evidence="2 3">
    <name type="scientific">Chrysophaeum taylorii</name>
    <dbReference type="NCBI Taxonomy" id="2483200"/>
    <lineage>
        <taxon>Eukaryota</taxon>
        <taxon>Sar</taxon>
        <taxon>Stramenopiles</taxon>
        <taxon>Ochrophyta</taxon>
        <taxon>Pelagophyceae</taxon>
        <taxon>Pelagomonadales</taxon>
        <taxon>Pelagomonadaceae</taxon>
        <taxon>Chrysophaeum</taxon>
    </lineage>
</organism>
<evidence type="ECO:0000256" key="1">
    <source>
        <dbReference type="SAM" id="SignalP"/>
    </source>
</evidence>
<name>A0AAD7UGH5_9STRA</name>
<dbReference type="EMBL" id="JAQMWT010000351">
    <property type="protein sequence ID" value="KAJ8603424.1"/>
    <property type="molecule type" value="Genomic_DNA"/>
</dbReference>
<reference evidence="2" key="1">
    <citation type="submission" date="2023-01" db="EMBL/GenBank/DDBJ databases">
        <title>Metagenome sequencing of chrysophaentin producing Chrysophaeum taylorii.</title>
        <authorList>
            <person name="Davison J."/>
            <person name="Bewley C."/>
        </authorList>
    </citation>
    <scope>NUCLEOTIDE SEQUENCE</scope>
    <source>
        <strain evidence="2">NIES-1699</strain>
    </source>
</reference>
<comment type="caution">
    <text evidence="2">The sequence shown here is derived from an EMBL/GenBank/DDBJ whole genome shotgun (WGS) entry which is preliminary data.</text>
</comment>
<evidence type="ECO:0000313" key="3">
    <source>
        <dbReference type="Proteomes" id="UP001230188"/>
    </source>
</evidence>
<dbReference type="Proteomes" id="UP001230188">
    <property type="component" value="Unassembled WGS sequence"/>
</dbReference>
<evidence type="ECO:0000313" key="2">
    <source>
        <dbReference type="EMBL" id="KAJ8603424.1"/>
    </source>
</evidence>
<dbReference type="AlphaFoldDB" id="A0AAD7UGH5"/>
<feature type="signal peptide" evidence="1">
    <location>
        <begin position="1"/>
        <end position="17"/>
    </location>
</feature>
<accession>A0AAD7UGH5</accession>
<proteinExistence type="predicted"/>
<gene>
    <name evidence="2" type="ORF">CTAYLR_003976</name>
</gene>
<sequence>MMMMLLGQMITFCVAAAHDVSFVYDLESSYAYDEYDSRTRAYVMRIPETEADGPQTLLYELSGSLRKQSFLRLDVILYEETKCEADAFAVVENCEVAMSSADVLSTAGPCDIRSYDGTAKQAIIPSLIYDRANDLFVRDIDNHYVNIDRSMSPDTNAAKLKFKGYDTFVRAPREACD</sequence>